<organism evidence="2 3">
    <name type="scientific">Gemmobacter lanyuensis</name>
    <dbReference type="NCBI Taxonomy" id="1054497"/>
    <lineage>
        <taxon>Bacteria</taxon>
        <taxon>Pseudomonadati</taxon>
        <taxon>Pseudomonadota</taxon>
        <taxon>Alphaproteobacteria</taxon>
        <taxon>Rhodobacterales</taxon>
        <taxon>Paracoccaceae</taxon>
        <taxon>Gemmobacter</taxon>
    </lineage>
</organism>
<dbReference type="AlphaFoldDB" id="A0A918MHF9"/>
<evidence type="ECO:0000313" key="3">
    <source>
        <dbReference type="Proteomes" id="UP000628984"/>
    </source>
</evidence>
<dbReference type="EMBL" id="BMYQ01000001">
    <property type="protein sequence ID" value="GGW22349.1"/>
    <property type="molecule type" value="Genomic_DNA"/>
</dbReference>
<evidence type="ECO:0000313" key="2">
    <source>
        <dbReference type="EMBL" id="GGW22349.1"/>
    </source>
</evidence>
<feature type="compositionally biased region" description="Basic and acidic residues" evidence="1">
    <location>
        <begin position="16"/>
        <end position="47"/>
    </location>
</feature>
<name>A0A918MHF9_9RHOB</name>
<gene>
    <name evidence="2" type="ORF">GCM10011452_05580</name>
</gene>
<accession>A0A918MHF9</accession>
<proteinExistence type="predicted"/>
<evidence type="ECO:0000256" key="1">
    <source>
        <dbReference type="SAM" id="MobiDB-lite"/>
    </source>
</evidence>
<protein>
    <submittedName>
        <fullName evidence="2">Uncharacterized protein</fullName>
    </submittedName>
</protein>
<feature type="region of interest" description="Disordered" evidence="1">
    <location>
        <begin position="15"/>
        <end position="48"/>
    </location>
</feature>
<sequence>MRFLEAGLQLFNLARPEQRAGMDPRQAHDLGPEDLHPRQGRSQRDRLGQPVFRQATGLFGLEIGVDDPSMCRMCRRFIGVNPAVQGQRVEIIIVVRKVGNQSSPS</sequence>
<dbReference type="Proteomes" id="UP000628984">
    <property type="component" value="Unassembled WGS sequence"/>
</dbReference>
<reference evidence="2" key="2">
    <citation type="submission" date="2020-09" db="EMBL/GenBank/DDBJ databases">
        <authorList>
            <person name="Sun Q."/>
            <person name="Kim S."/>
        </authorList>
    </citation>
    <scope>NUCLEOTIDE SEQUENCE</scope>
    <source>
        <strain evidence="2">KCTC 23714</strain>
    </source>
</reference>
<comment type="caution">
    <text evidence="2">The sequence shown here is derived from an EMBL/GenBank/DDBJ whole genome shotgun (WGS) entry which is preliminary data.</text>
</comment>
<reference evidence="2" key="1">
    <citation type="journal article" date="2014" name="Int. J. Syst. Evol. Microbiol.">
        <title>Complete genome sequence of Corynebacterium casei LMG S-19264T (=DSM 44701T), isolated from a smear-ripened cheese.</title>
        <authorList>
            <consortium name="US DOE Joint Genome Institute (JGI-PGF)"/>
            <person name="Walter F."/>
            <person name="Albersmeier A."/>
            <person name="Kalinowski J."/>
            <person name="Ruckert C."/>
        </authorList>
    </citation>
    <scope>NUCLEOTIDE SEQUENCE</scope>
    <source>
        <strain evidence="2">KCTC 23714</strain>
    </source>
</reference>
<keyword evidence="3" id="KW-1185">Reference proteome</keyword>